<dbReference type="SUPFAM" id="SSF55785">
    <property type="entry name" value="PYP-like sensor domain (PAS domain)"/>
    <property type="match status" value="1"/>
</dbReference>
<accession>A0A060UVN6</accession>
<dbReference type="SMART" id="SM00388">
    <property type="entry name" value="HisKA"/>
    <property type="match status" value="1"/>
</dbReference>
<feature type="domain" description="Histidine kinase" evidence="9">
    <location>
        <begin position="229"/>
        <end position="441"/>
    </location>
</feature>
<evidence type="ECO:0000256" key="5">
    <source>
        <dbReference type="ARBA" id="ARBA00022741"/>
    </source>
</evidence>
<dbReference type="InterPro" id="IPR004358">
    <property type="entry name" value="Sig_transdc_His_kin-like_C"/>
</dbReference>
<evidence type="ECO:0000256" key="6">
    <source>
        <dbReference type="ARBA" id="ARBA00022777"/>
    </source>
</evidence>
<dbReference type="InterPro" id="IPR003661">
    <property type="entry name" value="HisK_dim/P_dom"/>
</dbReference>
<dbReference type="Gene3D" id="3.30.565.10">
    <property type="entry name" value="Histidine kinase-like ATPase, C-terminal domain"/>
    <property type="match status" value="1"/>
</dbReference>
<evidence type="ECO:0000259" key="9">
    <source>
        <dbReference type="PROSITE" id="PS50109"/>
    </source>
</evidence>
<dbReference type="InterPro" id="IPR036097">
    <property type="entry name" value="HisK_dim/P_sf"/>
</dbReference>
<keyword evidence="5" id="KW-0547">Nucleotide-binding</keyword>
<reference evidence="10" key="2">
    <citation type="submission" date="2014-07" db="EMBL/GenBank/DDBJ databases">
        <title>Initial genome analysis of the psychrotolerant acidophile Acidithiobacillus ferrivorans CF27: insights into iron and sulfur oxidation pathways and into biofilm formation.</title>
        <authorList>
            <person name="Talla E."/>
            <person name="Hedrich S."/>
            <person name="Mangenot S."/>
            <person name="Ji B."/>
            <person name="Johnson D.B."/>
            <person name="Barbe V."/>
            <person name="Bonnefoy V."/>
        </authorList>
    </citation>
    <scope>NUCLEOTIDE SEQUENCE [LARGE SCALE GENOMIC DNA]</scope>
    <source>
        <strain evidence="10">CF27</strain>
    </source>
</reference>
<comment type="catalytic activity">
    <reaction evidence="1">
        <text>ATP + protein L-histidine = ADP + protein N-phospho-L-histidine.</text>
        <dbReference type="EC" id="2.7.13.3"/>
    </reaction>
</comment>
<proteinExistence type="predicted"/>
<dbReference type="CDD" id="cd16918">
    <property type="entry name" value="HATPase_Glnl-NtrB-like"/>
    <property type="match status" value="1"/>
</dbReference>
<dbReference type="SUPFAM" id="SSF47384">
    <property type="entry name" value="Homodimeric domain of signal transducing histidine kinase"/>
    <property type="match status" value="1"/>
</dbReference>
<name>A0A060UVN6_9PROT</name>
<dbReference type="PROSITE" id="PS50109">
    <property type="entry name" value="HIS_KIN"/>
    <property type="match status" value="1"/>
</dbReference>
<evidence type="ECO:0000256" key="8">
    <source>
        <dbReference type="ARBA" id="ARBA00023012"/>
    </source>
</evidence>
<dbReference type="InterPro" id="IPR036890">
    <property type="entry name" value="HATPase_C_sf"/>
</dbReference>
<keyword evidence="7" id="KW-0067">ATP-binding</keyword>
<dbReference type="Gene3D" id="1.10.287.130">
    <property type="match status" value="1"/>
</dbReference>
<dbReference type="EMBL" id="CCCS020000037">
    <property type="protein sequence ID" value="CDQ10838.1"/>
    <property type="molecule type" value="Genomic_DNA"/>
</dbReference>
<dbReference type="InterPro" id="IPR005467">
    <property type="entry name" value="His_kinase_dom"/>
</dbReference>
<dbReference type="InterPro" id="IPR035965">
    <property type="entry name" value="PAS-like_dom_sf"/>
</dbReference>
<dbReference type="AlphaFoldDB" id="A0A060UVN6"/>
<keyword evidence="3" id="KW-0597">Phosphoprotein</keyword>
<evidence type="ECO:0000256" key="7">
    <source>
        <dbReference type="ARBA" id="ARBA00022840"/>
    </source>
</evidence>
<keyword evidence="8" id="KW-0902">Two-component regulatory system</keyword>
<organism evidence="10">
    <name type="scientific">Acidithiobacillus ferrivorans</name>
    <dbReference type="NCBI Taxonomy" id="160808"/>
    <lineage>
        <taxon>Bacteria</taxon>
        <taxon>Pseudomonadati</taxon>
        <taxon>Pseudomonadota</taxon>
        <taxon>Acidithiobacillia</taxon>
        <taxon>Acidithiobacillales</taxon>
        <taxon>Acidithiobacillaceae</taxon>
        <taxon>Acidithiobacillus</taxon>
    </lineage>
</organism>
<dbReference type="Pfam" id="PF02518">
    <property type="entry name" value="HATPase_c"/>
    <property type="match status" value="1"/>
</dbReference>
<dbReference type="PRINTS" id="PR00344">
    <property type="entry name" value="BCTRLSENSOR"/>
</dbReference>
<dbReference type="CDD" id="cd00082">
    <property type="entry name" value="HisKA"/>
    <property type="match status" value="1"/>
</dbReference>
<dbReference type="Gene3D" id="3.30.450.20">
    <property type="entry name" value="PAS domain"/>
    <property type="match status" value="1"/>
</dbReference>
<dbReference type="SUPFAM" id="SSF55874">
    <property type="entry name" value="ATPase domain of HSP90 chaperone/DNA topoisomerase II/histidine kinase"/>
    <property type="match status" value="1"/>
</dbReference>
<reference evidence="10" key="1">
    <citation type="submission" date="2014-03" db="EMBL/GenBank/DDBJ databases">
        <authorList>
            <person name="Genoscope - CEA"/>
        </authorList>
    </citation>
    <scope>NUCLEOTIDE SEQUENCE [LARGE SCALE GENOMIC DNA]</scope>
    <source>
        <strain evidence="10">CF27</strain>
    </source>
</reference>
<dbReference type="GO" id="GO:0000155">
    <property type="term" value="F:phosphorelay sensor kinase activity"/>
    <property type="evidence" value="ECO:0007669"/>
    <property type="project" value="InterPro"/>
</dbReference>
<comment type="caution">
    <text evidence="10">The sequence shown here is derived from an EMBL/GenBank/DDBJ whole genome shotgun (WGS) entry which is preliminary data.</text>
</comment>
<dbReference type="GO" id="GO:0005524">
    <property type="term" value="F:ATP binding"/>
    <property type="evidence" value="ECO:0007669"/>
    <property type="project" value="UniProtKB-KW"/>
</dbReference>
<evidence type="ECO:0000313" key="10">
    <source>
        <dbReference type="EMBL" id="CDQ10838.1"/>
    </source>
</evidence>
<dbReference type="InterPro" id="IPR013656">
    <property type="entry name" value="PAS_4"/>
</dbReference>
<keyword evidence="6 10" id="KW-0418">Kinase</keyword>
<dbReference type="PANTHER" id="PTHR43065">
    <property type="entry name" value="SENSOR HISTIDINE KINASE"/>
    <property type="match status" value="1"/>
</dbReference>
<protein>
    <recommendedName>
        <fullName evidence="2">histidine kinase</fullName>
        <ecNumber evidence="2">2.7.13.3</ecNumber>
    </recommendedName>
</protein>
<sequence>MRPLGSVDRVCPPAALGNPSKTHYYGATGGLTIDRRRAIVGPVFGEDLSSAGWYAGVNGVAFLMSWCVFCLAEHRAYLVSYKIGACMVRRKKITALPTENMVLDALESAVLVLGSDYHIRYMNPAAENLLCISQHQALGQALSAFCSIVGDEHFTTLFADVATANMAILRRALSLVLSEGGRAVVDLVVTPAPTGGLILEMRPMELLARHAEEEMQDRIYGVAQEMLRGLAHEIKNPLGGLRGATQLLERELQRPELKDYTRVILHEVDRLHHLVDRLQGPRSRPVFAEVNIHQVLEHVRRLLNAELPTGIFLRFDYDPSIPDILADQEQLVQVFLNLMRNAQQALDRHGTILIRTRVDRYVTLLHHKFRLALRVDVVDSGPGIPPDLLPRIFLPLVTSRAEGMGMGLAIAQGLVRGHGGVVHCHSQPGETVFSVSLPLLPHREASA</sequence>
<dbReference type="SMART" id="SM00387">
    <property type="entry name" value="HATPase_c"/>
    <property type="match status" value="1"/>
</dbReference>
<keyword evidence="4" id="KW-0808">Transferase</keyword>
<dbReference type="InterPro" id="IPR003594">
    <property type="entry name" value="HATPase_dom"/>
</dbReference>
<evidence type="ECO:0000256" key="4">
    <source>
        <dbReference type="ARBA" id="ARBA00022679"/>
    </source>
</evidence>
<dbReference type="Pfam" id="PF08448">
    <property type="entry name" value="PAS_4"/>
    <property type="match status" value="1"/>
</dbReference>
<dbReference type="Pfam" id="PF00512">
    <property type="entry name" value="HisKA"/>
    <property type="match status" value="1"/>
</dbReference>
<evidence type="ECO:0000256" key="3">
    <source>
        <dbReference type="ARBA" id="ARBA00022553"/>
    </source>
</evidence>
<gene>
    <name evidence="10" type="ORF">AFERRI_420136</name>
</gene>
<dbReference type="EC" id="2.7.13.3" evidence="2"/>
<evidence type="ECO:0000256" key="1">
    <source>
        <dbReference type="ARBA" id="ARBA00000085"/>
    </source>
</evidence>
<evidence type="ECO:0000256" key="2">
    <source>
        <dbReference type="ARBA" id="ARBA00012438"/>
    </source>
</evidence>
<dbReference type="NCBIfam" id="NF008293">
    <property type="entry name" value="PRK11073.1"/>
    <property type="match status" value="1"/>
</dbReference>
<dbReference type="PANTHER" id="PTHR43065:SF16">
    <property type="entry name" value="SENSORY HISTIDINE KINASE_PHOSPHATASE NTRB"/>
    <property type="match status" value="1"/>
</dbReference>